<evidence type="ECO:0000256" key="1">
    <source>
        <dbReference type="SAM" id="Phobius"/>
    </source>
</evidence>
<dbReference type="Pfam" id="PF01944">
    <property type="entry name" value="SpoIIM"/>
    <property type="match status" value="1"/>
</dbReference>
<sequence>MRKTFFTNTIEGLSFSKECTTLLFFVFIFGISTGVFFEVMMNTDIKSDMQYYLQNLLRSPIDANAVSGNSFATLICSIIINMLAIIFIALSGFTRFSYPASSIILFVKGLSLGYCCSLILETLALKGIFVIVLSLFPQNTLLIPTIFISANIAITKSSTLRYKKNKGIVRRFNTSDAPYLYANIFLCVLVIASCIIQSIFLPAAAKLI</sequence>
<feature type="transmembrane region" description="Helical" evidence="1">
    <location>
        <begin position="21"/>
        <end position="41"/>
    </location>
</feature>
<dbReference type="AlphaFoldDB" id="A0A6P1MG20"/>
<evidence type="ECO:0000313" key="3">
    <source>
        <dbReference type="Proteomes" id="UP000463883"/>
    </source>
</evidence>
<evidence type="ECO:0000313" key="2">
    <source>
        <dbReference type="EMBL" id="QHI71534.1"/>
    </source>
</evidence>
<reference evidence="2 3" key="1">
    <citation type="submission" date="2020-01" db="EMBL/GenBank/DDBJ databases">
        <title>Genomic analysis of Aminipila sp. CBA3637.</title>
        <authorList>
            <person name="Kim Y.B."/>
            <person name="Roh S.W."/>
        </authorList>
    </citation>
    <scope>NUCLEOTIDE SEQUENCE [LARGE SCALE GENOMIC DNA]</scope>
    <source>
        <strain evidence="2 3">CBA3637</strain>
    </source>
</reference>
<feature type="transmembrane region" description="Helical" evidence="1">
    <location>
        <begin position="141"/>
        <end position="159"/>
    </location>
</feature>
<keyword evidence="1" id="KW-0812">Transmembrane</keyword>
<evidence type="ECO:0008006" key="4">
    <source>
        <dbReference type="Google" id="ProtNLM"/>
    </source>
</evidence>
<name>A0A6P1MG20_9FIRM</name>
<feature type="transmembrane region" description="Helical" evidence="1">
    <location>
        <begin position="105"/>
        <end position="135"/>
    </location>
</feature>
<feature type="transmembrane region" description="Helical" evidence="1">
    <location>
        <begin position="71"/>
        <end position="93"/>
    </location>
</feature>
<dbReference type="InterPro" id="IPR002798">
    <property type="entry name" value="SpoIIM-like"/>
</dbReference>
<protein>
    <recommendedName>
        <fullName evidence="4">Stage II sporulation protein M</fullName>
    </recommendedName>
</protein>
<dbReference type="Proteomes" id="UP000463883">
    <property type="component" value="Chromosome"/>
</dbReference>
<accession>A0A6P1MG20</accession>
<dbReference type="EMBL" id="CP047591">
    <property type="protein sequence ID" value="QHI71534.1"/>
    <property type="molecule type" value="Genomic_DNA"/>
</dbReference>
<keyword evidence="1" id="KW-1133">Transmembrane helix</keyword>
<proteinExistence type="predicted"/>
<keyword evidence="1" id="KW-0472">Membrane</keyword>
<dbReference type="KEGG" id="amic:Ami3637_03275"/>
<feature type="transmembrane region" description="Helical" evidence="1">
    <location>
        <begin position="180"/>
        <end position="205"/>
    </location>
</feature>
<dbReference type="RefSeq" id="WP_162361309.1">
    <property type="nucleotide sequence ID" value="NZ_CP047591.1"/>
</dbReference>
<organism evidence="2 3">
    <name type="scientific">Aminipila terrae</name>
    <dbReference type="NCBI Taxonomy" id="2697030"/>
    <lineage>
        <taxon>Bacteria</taxon>
        <taxon>Bacillati</taxon>
        <taxon>Bacillota</taxon>
        <taxon>Clostridia</taxon>
        <taxon>Peptostreptococcales</taxon>
        <taxon>Anaerovoracaceae</taxon>
        <taxon>Aminipila</taxon>
    </lineage>
</organism>
<keyword evidence="3" id="KW-1185">Reference proteome</keyword>
<gene>
    <name evidence="2" type="ORF">Ami3637_03275</name>
</gene>